<name>A0A819BAK7_9BILA</name>
<sequence length="50" mass="5871">QLRKGLCVRSDLLRIIFEFGDENETKIEKKIPSSMRIAKVKAYVRRLFSS</sequence>
<accession>A0A819BAK7</accession>
<organism evidence="1 2">
    <name type="scientific">Rotaria magnacalcarata</name>
    <dbReference type="NCBI Taxonomy" id="392030"/>
    <lineage>
        <taxon>Eukaryota</taxon>
        <taxon>Metazoa</taxon>
        <taxon>Spiralia</taxon>
        <taxon>Gnathifera</taxon>
        <taxon>Rotifera</taxon>
        <taxon>Eurotatoria</taxon>
        <taxon>Bdelloidea</taxon>
        <taxon>Philodinida</taxon>
        <taxon>Philodinidae</taxon>
        <taxon>Rotaria</taxon>
    </lineage>
</organism>
<feature type="non-terminal residue" evidence="1">
    <location>
        <position position="1"/>
    </location>
</feature>
<evidence type="ECO:0000313" key="2">
    <source>
        <dbReference type="Proteomes" id="UP000663842"/>
    </source>
</evidence>
<dbReference type="EMBL" id="CAJOBF010000278">
    <property type="protein sequence ID" value="CAF3789252.1"/>
    <property type="molecule type" value="Genomic_DNA"/>
</dbReference>
<reference evidence="1" key="1">
    <citation type="submission" date="2021-02" db="EMBL/GenBank/DDBJ databases">
        <authorList>
            <person name="Nowell W R."/>
        </authorList>
    </citation>
    <scope>NUCLEOTIDE SEQUENCE</scope>
</reference>
<evidence type="ECO:0000313" key="1">
    <source>
        <dbReference type="EMBL" id="CAF3789252.1"/>
    </source>
</evidence>
<comment type="caution">
    <text evidence="1">The sequence shown here is derived from an EMBL/GenBank/DDBJ whole genome shotgun (WGS) entry which is preliminary data.</text>
</comment>
<protein>
    <submittedName>
        <fullName evidence="1">Uncharacterized protein</fullName>
    </submittedName>
</protein>
<dbReference type="AlphaFoldDB" id="A0A819BAK7"/>
<dbReference type="Proteomes" id="UP000663842">
    <property type="component" value="Unassembled WGS sequence"/>
</dbReference>
<dbReference type="Gene3D" id="3.10.20.90">
    <property type="entry name" value="Phosphatidylinositol 3-kinase Catalytic Subunit, Chain A, domain 1"/>
    <property type="match status" value="1"/>
</dbReference>
<gene>
    <name evidence="1" type="ORF">UXM345_LOCUS4124</name>
</gene>
<proteinExistence type="predicted"/>